<accession>A0A1Y2M8A2</accession>
<sequence>MPAMVFTQRGNVRNVHNRHDSIFSTVSSRPASPISQEELWYIIEAGALDRAKTALAAECLLNHVWNEKDAMAMLDAMGDPAKQLSEEDETELRRKLGQALHPGRFVDSHCHLANTR</sequence>
<proteinExistence type="predicted"/>
<dbReference type="AlphaFoldDB" id="A0A1Y2M8A2"/>
<protein>
    <submittedName>
        <fullName evidence="1">Uncharacterized protein</fullName>
    </submittedName>
</protein>
<dbReference type="EMBL" id="KZ107839">
    <property type="protein sequence ID" value="OSS52242.1"/>
    <property type="molecule type" value="Genomic_DNA"/>
</dbReference>
<evidence type="ECO:0000313" key="2">
    <source>
        <dbReference type="Proteomes" id="UP000193240"/>
    </source>
</evidence>
<evidence type="ECO:0000313" key="1">
    <source>
        <dbReference type="EMBL" id="OSS52242.1"/>
    </source>
</evidence>
<gene>
    <name evidence="1" type="ORF">B5807_02154</name>
</gene>
<dbReference type="Proteomes" id="UP000193240">
    <property type="component" value="Unassembled WGS sequence"/>
</dbReference>
<name>A0A1Y2M8A2_EPING</name>
<dbReference type="InParanoid" id="A0A1Y2M8A2"/>
<reference evidence="1 2" key="1">
    <citation type="journal article" date="2017" name="Genome Announc.">
        <title>Genome sequence of the saprophytic ascomycete Epicoccum nigrum ICMP 19927 strain isolated from New Zealand.</title>
        <authorList>
            <person name="Fokin M."/>
            <person name="Fleetwood D."/>
            <person name="Weir B.S."/>
            <person name="Villas-Boas S.G."/>
        </authorList>
    </citation>
    <scope>NUCLEOTIDE SEQUENCE [LARGE SCALE GENOMIC DNA]</scope>
    <source>
        <strain evidence="1 2">ICMP 19927</strain>
    </source>
</reference>
<organism evidence="1 2">
    <name type="scientific">Epicoccum nigrum</name>
    <name type="common">Soil fungus</name>
    <name type="synonym">Epicoccum purpurascens</name>
    <dbReference type="NCBI Taxonomy" id="105696"/>
    <lineage>
        <taxon>Eukaryota</taxon>
        <taxon>Fungi</taxon>
        <taxon>Dikarya</taxon>
        <taxon>Ascomycota</taxon>
        <taxon>Pezizomycotina</taxon>
        <taxon>Dothideomycetes</taxon>
        <taxon>Pleosporomycetidae</taxon>
        <taxon>Pleosporales</taxon>
        <taxon>Pleosporineae</taxon>
        <taxon>Didymellaceae</taxon>
        <taxon>Epicoccum</taxon>
    </lineage>
</organism>
<keyword evidence="2" id="KW-1185">Reference proteome</keyword>